<sequence>MLMKSDDPLDPPSQPLEGAQKFLLHAFSPKCEPNSPILTREARTAHELERQPAWVLP</sequence>
<reference evidence="1" key="1">
    <citation type="submission" date="2021-02" db="EMBL/GenBank/DDBJ databases">
        <authorList>
            <person name="Cremers G."/>
            <person name="Picone N."/>
        </authorList>
    </citation>
    <scope>NUCLEOTIDE SEQUENCE</scope>
    <source>
        <strain evidence="1">PQ17</strain>
    </source>
</reference>
<proteinExistence type="predicted"/>
<dbReference type="Proteomes" id="UP000663859">
    <property type="component" value="Unassembled WGS sequence"/>
</dbReference>
<dbReference type="EMBL" id="CAJNOB010000023">
    <property type="protein sequence ID" value="CAF0698912.1"/>
    <property type="molecule type" value="Genomic_DNA"/>
</dbReference>
<organism evidence="1 2">
    <name type="scientific">Candidatus Methylacidithermus pantelleriae</name>
    <dbReference type="NCBI Taxonomy" id="2744239"/>
    <lineage>
        <taxon>Bacteria</taxon>
        <taxon>Pseudomonadati</taxon>
        <taxon>Verrucomicrobiota</taxon>
        <taxon>Methylacidiphilae</taxon>
        <taxon>Methylacidiphilales</taxon>
        <taxon>Methylacidiphilaceae</taxon>
        <taxon>Candidatus Methylacidithermus</taxon>
    </lineage>
</organism>
<gene>
    <name evidence="1" type="ORF">MPNT_30059</name>
</gene>
<protein>
    <submittedName>
        <fullName evidence="1">Uncharacterized protein</fullName>
    </submittedName>
</protein>
<dbReference type="AlphaFoldDB" id="A0A8J2FNY8"/>
<accession>A0A8J2FNY8</accession>
<name>A0A8J2FNY8_9BACT</name>
<comment type="caution">
    <text evidence="1">The sequence shown here is derived from an EMBL/GenBank/DDBJ whole genome shotgun (WGS) entry which is preliminary data.</text>
</comment>
<keyword evidence="2" id="KW-1185">Reference proteome</keyword>
<evidence type="ECO:0000313" key="2">
    <source>
        <dbReference type="Proteomes" id="UP000663859"/>
    </source>
</evidence>
<evidence type="ECO:0000313" key="1">
    <source>
        <dbReference type="EMBL" id="CAF0698912.1"/>
    </source>
</evidence>